<dbReference type="NCBIfam" id="TIGR04025">
    <property type="entry name" value="PPOX_FMN_DR2398"/>
    <property type="match status" value="1"/>
</dbReference>
<comment type="caution">
    <text evidence="2">The sequence shown here is derived from an EMBL/GenBank/DDBJ whole genome shotgun (WGS) entry which is preliminary data.</text>
</comment>
<dbReference type="Gene3D" id="2.30.110.10">
    <property type="entry name" value="Electron Transport, Fmn-binding Protein, Chain A"/>
    <property type="match status" value="1"/>
</dbReference>
<reference evidence="2 3" key="1">
    <citation type="submission" date="2023-07" db="EMBL/GenBank/DDBJ databases">
        <title>Sequencing the genomes of 1000 actinobacteria strains.</title>
        <authorList>
            <person name="Klenk H.-P."/>
        </authorList>
    </citation>
    <scope>NUCLEOTIDE SEQUENCE [LARGE SCALE GENOMIC DNA]</scope>
    <source>
        <strain evidence="2 3">DSM 45554</strain>
    </source>
</reference>
<name>A0ABU2CVG4_9MICO</name>
<proteinExistence type="predicted"/>
<organism evidence="2 3">
    <name type="scientific">Promicromonospora iranensis</name>
    <dbReference type="NCBI Taxonomy" id="1105144"/>
    <lineage>
        <taxon>Bacteria</taxon>
        <taxon>Bacillati</taxon>
        <taxon>Actinomycetota</taxon>
        <taxon>Actinomycetes</taxon>
        <taxon>Micrococcales</taxon>
        <taxon>Promicromonosporaceae</taxon>
        <taxon>Promicromonospora</taxon>
    </lineage>
</organism>
<protein>
    <submittedName>
        <fullName evidence="2">PPOX class probable FMN-dependent enzyme</fullName>
    </submittedName>
</protein>
<sequence length="218" mass="24161">MTHELSSRPTRFGGTTVSTVEELREIIPPPLGPAAGKVRTALHELDRQWLEASPLCLVATSDADGNLDVSPKGDPAGSLVRILDDRTIAIPERPGNRRTDGYLNVLENPHVGLIFVIPGRGDTLRVNGSARIVRDAPYLAELQVRRNLPVLALEVDIEEVFHHCSKAFLRSKAWDPDAWDLETVPRRAVIAHTLERPEQTLAEVEQHYGPQYAETIYG</sequence>
<dbReference type="PANTHER" id="PTHR42815">
    <property type="entry name" value="FAD-BINDING, PUTATIVE (AFU_ORTHOLOGUE AFUA_6G07600)-RELATED"/>
    <property type="match status" value="1"/>
</dbReference>
<dbReference type="PANTHER" id="PTHR42815:SF2">
    <property type="entry name" value="FAD-BINDING, PUTATIVE (AFU_ORTHOLOGUE AFUA_6G07600)-RELATED"/>
    <property type="match status" value="1"/>
</dbReference>
<dbReference type="InterPro" id="IPR024029">
    <property type="entry name" value="Pyridox_Oxase_FMN-dep"/>
</dbReference>
<keyword evidence="3" id="KW-1185">Reference proteome</keyword>
<dbReference type="InterPro" id="IPR012349">
    <property type="entry name" value="Split_barrel_FMN-bd"/>
</dbReference>
<evidence type="ECO:0000313" key="3">
    <source>
        <dbReference type="Proteomes" id="UP001183585"/>
    </source>
</evidence>
<gene>
    <name evidence="2" type="ORF">J2S48_004791</name>
</gene>
<dbReference type="SUPFAM" id="SSF50475">
    <property type="entry name" value="FMN-binding split barrel"/>
    <property type="match status" value="1"/>
</dbReference>
<dbReference type="Pfam" id="PF01243">
    <property type="entry name" value="PNPOx_N"/>
    <property type="match status" value="1"/>
</dbReference>
<dbReference type="RefSeq" id="WP_274995191.1">
    <property type="nucleotide sequence ID" value="NZ_JAJQQP010000009.1"/>
</dbReference>
<feature type="domain" description="Pyridoxamine 5'-phosphate oxidase N-terminal" evidence="1">
    <location>
        <begin position="47"/>
        <end position="164"/>
    </location>
</feature>
<dbReference type="Proteomes" id="UP001183585">
    <property type="component" value="Unassembled WGS sequence"/>
</dbReference>
<accession>A0ABU2CVG4</accession>
<dbReference type="InterPro" id="IPR011576">
    <property type="entry name" value="Pyridox_Oxase_N"/>
</dbReference>
<dbReference type="EMBL" id="JAVDYE010000001">
    <property type="protein sequence ID" value="MDR7385276.1"/>
    <property type="molecule type" value="Genomic_DNA"/>
</dbReference>
<evidence type="ECO:0000313" key="2">
    <source>
        <dbReference type="EMBL" id="MDR7385276.1"/>
    </source>
</evidence>
<evidence type="ECO:0000259" key="1">
    <source>
        <dbReference type="Pfam" id="PF01243"/>
    </source>
</evidence>